<dbReference type="EC" id="4.3.2.10" evidence="4"/>
<dbReference type="InterPro" id="IPR006062">
    <property type="entry name" value="His_biosynth"/>
</dbReference>
<protein>
    <recommendedName>
        <fullName evidence="4">imidazole glycerol-phosphate synthase</fullName>
        <ecNumber evidence="4">4.3.2.10</ecNumber>
    </recommendedName>
    <alternativeName>
        <fullName evidence="9">IGP synthase cyclase subunit</fullName>
    </alternativeName>
</protein>
<accession>A0A7Y4EC62</accession>
<comment type="function">
    <text evidence="8">IGPS catalyzes the conversion of PRFAR and glutamine to IGP, AICAR and glutamate. The HisF subunit catalyzes the cyclization activity that produces IGP and AICAR from PRFAR using the ammonia provided by the HisH subunit.</text>
</comment>
<name>A0A7Y4EC62_9VIBR</name>
<dbReference type="InterPro" id="IPR011060">
    <property type="entry name" value="RibuloseP-bd_barrel"/>
</dbReference>
<dbReference type="InterPro" id="IPR004651">
    <property type="entry name" value="HisF"/>
</dbReference>
<dbReference type="Gene3D" id="3.20.20.70">
    <property type="entry name" value="Aldolase class I"/>
    <property type="match status" value="1"/>
</dbReference>
<evidence type="ECO:0000256" key="11">
    <source>
        <dbReference type="RuleBase" id="RU003657"/>
    </source>
</evidence>
<keyword evidence="7 12" id="KW-0456">Lyase</keyword>
<proteinExistence type="inferred from homology"/>
<evidence type="ECO:0000256" key="4">
    <source>
        <dbReference type="ARBA" id="ARBA00012809"/>
    </source>
</evidence>
<comment type="caution">
    <text evidence="12">The sequence shown here is derived from an EMBL/GenBank/DDBJ whole genome shotgun (WGS) entry which is preliminary data.</text>
</comment>
<dbReference type="RefSeq" id="WP_171359923.1">
    <property type="nucleotide sequence ID" value="NZ_VTXC01000006.1"/>
</dbReference>
<dbReference type="GO" id="GO:0000105">
    <property type="term" value="P:L-histidine biosynthetic process"/>
    <property type="evidence" value="ECO:0007669"/>
    <property type="project" value="UniProtKB-UniPathway"/>
</dbReference>
<dbReference type="PANTHER" id="PTHR21235">
    <property type="entry name" value="IMIDAZOLE GLYCEROL PHOSPHATE SYNTHASE SUBUNIT HISF/H IGP SYNTHASE SUBUNIT HISF/H"/>
    <property type="match status" value="1"/>
</dbReference>
<gene>
    <name evidence="12" type="primary">hisF</name>
    <name evidence="12" type="ORF">F0225_03005</name>
</gene>
<dbReference type="AlphaFoldDB" id="A0A7Y4EC62"/>
<comment type="subunit">
    <text evidence="3">Heterodimer of HisH and HisF.</text>
</comment>
<sequence length="251" mass="27517">MATRIIAKLDVKPPFVVKPVHFEGLRKISTPSELSKKYYSQGADELFYIDIVASLYERDLLVEGIKSAAEQLFIPFAVGGGVRSVEDCSKLFHNGADKVVINTHAVQNDPSLIDAAAKIFGSQAVCVNIEAKRWGDYWECFTDCGRISSNRKVLEWVKEVESRGAGEILVQSVDQDGRQRGFDLELSQAVVESVSIPTVVGSGAGSLDDILHLAQKVKPSGIAVSSLLHYDKCDIAKIKEYLHKHGVEVSK</sequence>
<dbReference type="GO" id="GO:0000107">
    <property type="term" value="F:imidazoleglycerol-phosphate synthase activity"/>
    <property type="evidence" value="ECO:0007669"/>
    <property type="project" value="InterPro"/>
</dbReference>
<reference evidence="12 13" key="1">
    <citation type="submission" date="2019-09" db="EMBL/GenBank/DDBJ databases">
        <title>Draft genome sequencing and comparative genomics of hatchery-associated Vibrios.</title>
        <authorList>
            <person name="Kehlet-Delgado H."/>
            <person name="Mueller R.S."/>
        </authorList>
    </citation>
    <scope>NUCLEOTIDE SEQUENCE [LARGE SCALE GENOMIC DNA]</scope>
    <source>
        <strain evidence="12 13">99-46-Y</strain>
    </source>
</reference>
<organism evidence="12 13">
    <name type="scientific">Vibrio pectenicida</name>
    <dbReference type="NCBI Taxonomy" id="62763"/>
    <lineage>
        <taxon>Bacteria</taxon>
        <taxon>Pseudomonadati</taxon>
        <taxon>Pseudomonadota</taxon>
        <taxon>Gammaproteobacteria</taxon>
        <taxon>Vibrionales</taxon>
        <taxon>Vibrionaceae</taxon>
        <taxon>Vibrio</taxon>
    </lineage>
</organism>
<dbReference type="Pfam" id="PF00977">
    <property type="entry name" value="His_biosynth"/>
    <property type="match status" value="1"/>
</dbReference>
<comment type="pathway">
    <text evidence="1">Amino-acid biosynthesis; L-histidine biosynthesis; L-histidine from 5-phospho-alpha-D-ribose 1-diphosphate: step 5/9.</text>
</comment>
<evidence type="ECO:0000313" key="12">
    <source>
        <dbReference type="EMBL" id="NOH70310.1"/>
    </source>
</evidence>
<dbReference type="PANTHER" id="PTHR21235:SF2">
    <property type="entry name" value="IMIDAZOLE GLYCEROL PHOSPHATE SYNTHASE HISHF"/>
    <property type="match status" value="1"/>
</dbReference>
<evidence type="ECO:0000256" key="6">
    <source>
        <dbReference type="ARBA" id="ARBA00023102"/>
    </source>
</evidence>
<keyword evidence="6 11" id="KW-0368">Histidine biosynthesis</keyword>
<dbReference type="Proteomes" id="UP000565719">
    <property type="component" value="Unassembled WGS sequence"/>
</dbReference>
<evidence type="ECO:0000256" key="9">
    <source>
        <dbReference type="ARBA" id="ARBA00030264"/>
    </source>
</evidence>
<dbReference type="InterPro" id="IPR050064">
    <property type="entry name" value="IGPS_HisA/HisF"/>
</dbReference>
<evidence type="ECO:0000256" key="5">
    <source>
        <dbReference type="ARBA" id="ARBA00022605"/>
    </source>
</evidence>
<evidence type="ECO:0000256" key="8">
    <source>
        <dbReference type="ARBA" id="ARBA00025475"/>
    </source>
</evidence>
<comment type="catalytic activity">
    <reaction evidence="10">
        <text>5-[(5-phospho-1-deoxy-D-ribulos-1-ylimino)methylamino]-1-(5-phospho-beta-D-ribosyl)imidazole-4-carboxamide + L-glutamine = D-erythro-1-(imidazol-4-yl)glycerol 3-phosphate + 5-amino-1-(5-phospho-beta-D-ribosyl)imidazole-4-carboxamide + L-glutamate + H(+)</text>
        <dbReference type="Rhea" id="RHEA:24793"/>
        <dbReference type="ChEBI" id="CHEBI:15378"/>
        <dbReference type="ChEBI" id="CHEBI:29985"/>
        <dbReference type="ChEBI" id="CHEBI:58278"/>
        <dbReference type="ChEBI" id="CHEBI:58359"/>
        <dbReference type="ChEBI" id="CHEBI:58475"/>
        <dbReference type="ChEBI" id="CHEBI:58525"/>
        <dbReference type="EC" id="4.3.2.10"/>
    </reaction>
</comment>
<dbReference type="SUPFAM" id="SSF51366">
    <property type="entry name" value="Ribulose-phoshate binding barrel"/>
    <property type="match status" value="1"/>
</dbReference>
<evidence type="ECO:0000256" key="3">
    <source>
        <dbReference type="ARBA" id="ARBA00011152"/>
    </source>
</evidence>
<evidence type="ECO:0000256" key="1">
    <source>
        <dbReference type="ARBA" id="ARBA00005091"/>
    </source>
</evidence>
<dbReference type="EMBL" id="VTXC01000006">
    <property type="protein sequence ID" value="NOH70310.1"/>
    <property type="molecule type" value="Genomic_DNA"/>
</dbReference>
<dbReference type="GO" id="GO:0016829">
    <property type="term" value="F:lyase activity"/>
    <property type="evidence" value="ECO:0007669"/>
    <property type="project" value="UniProtKB-KW"/>
</dbReference>
<evidence type="ECO:0000256" key="7">
    <source>
        <dbReference type="ARBA" id="ARBA00023239"/>
    </source>
</evidence>
<evidence type="ECO:0000256" key="10">
    <source>
        <dbReference type="ARBA" id="ARBA00047838"/>
    </source>
</evidence>
<keyword evidence="5 11" id="KW-0028">Amino-acid biosynthesis</keyword>
<evidence type="ECO:0000256" key="2">
    <source>
        <dbReference type="ARBA" id="ARBA00009667"/>
    </source>
</evidence>
<comment type="similarity">
    <text evidence="2 11">Belongs to the HisA/HisF family.</text>
</comment>
<dbReference type="InterPro" id="IPR013785">
    <property type="entry name" value="Aldolase_TIM"/>
</dbReference>
<dbReference type="CDD" id="cd04731">
    <property type="entry name" value="HisF"/>
    <property type="match status" value="1"/>
</dbReference>
<evidence type="ECO:0000313" key="13">
    <source>
        <dbReference type="Proteomes" id="UP000565719"/>
    </source>
</evidence>
<dbReference type="UniPathway" id="UPA00031">
    <property type="reaction ID" value="UER00010"/>
</dbReference>